<accession>A0A0H3ACX2</accession>
<evidence type="ECO:0000313" key="1">
    <source>
        <dbReference type="EMBL" id="ABM29675.1"/>
    </source>
</evidence>
<proteinExistence type="predicted"/>
<dbReference type="HOGENOM" id="CLU_2408539_0_0_7"/>
<evidence type="ECO:0000313" key="2">
    <source>
        <dbReference type="Proteomes" id="UP000009173"/>
    </source>
</evidence>
<gene>
    <name evidence="1" type="ordered locus">Dvul_2663</name>
</gene>
<sequence length="92" mass="9747">MRYSPPHDFPAPSLALGAGKSLNAEGKGCILKMRPFLRSSGGDEGDVVQACVVPGVRPIRGPSGRHVRALGHFAWHGSLPRRLRGGGRLQPA</sequence>
<organism evidence="1 2">
    <name type="scientific">Nitratidesulfovibrio vulgaris (strain DP4)</name>
    <name type="common">Desulfovibrio vulgaris</name>
    <dbReference type="NCBI Taxonomy" id="391774"/>
    <lineage>
        <taxon>Bacteria</taxon>
        <taxon>Pseudomonadati</taxon>
        <taxon>Thermodesulfobacteriota</taxon>
        <taxon>Desulfovibrionia</taxon>
        <taxon>Desulfovibrionales</taxon>
        <taxon>Desulfovibrionaceae</taxon>
        <taxon>Nitratidesulfovibrio</taxon>
    </lineage>
</organism>
<dbReference type="EMBL" id="CP000527">
    <property type="protein sequence ID" value="ABM29675.1"/>
    <property type="molecule type" value="Genomic_DNA"/>
</dbReference>
<reference evidence="2" key="1">
    <citation type="journal article" date="2009" name="Environ. Microbiol.">
        <title>Contribution of mobile genetic elements to Desulfovibrio vulgaris genome plasticity.</title>
        <authorList>
            <person name="Walker C.B."/>
            <person name="Stolyar S."/>
            <person name="Chivian D."/>
            <person name="Pinel N."/>
            <person name="Gabster J.A."/>
            <person name="Dehal P.S."/>
            <person name="He Z."/>
            <person name="Yang Z.K."/>
            <person name="Yen H.C."/>
            <person name="Zhou J."/>
            <person name="Wall J.D."/>
            <person name="Hazen T.C."/>
            <person name="Arkin A.P."/>
            <person name="Stahl D.A."/>
        </authorList>
    </citation>
    <scope>NUCLEOTIDE SEQUENCE [LARGE SCALE GENOMIC DNA]</scope>
    <source>
        <strain evidence="2">DP4</strain>
    </source>
</reference>
<dbReference type="Proteomes" id="UP000009173">
    <property type="component" value="Chromosome"/>
</dbReference>
<protein>
    <submittedName>
        <fullName evidence="1">Uncharacterized protein</fullName>
    </submittedName>
</protein>
<dbReference type="AlphaFoldDB" id="A0A0H3ACX2"/>
<dbReference type="KEGG" id="dvl:Dvul_2663"/>
<name>A0A0H3ACX2_NITV4</name>